<keyword evidence="5" id="KW-0235">DNA replication</keyword>
<evidence type="ECO:0000256" key="6">
    <source>
        <dbReference type="ARBA" id="ARBA00022829"/>
    </source>
</evidence>
<dbReference type="GO" id="GO:0000811">
    <property type="term" value="C:GINS complex"/>
    <property type="evidence" value="ECO:0007669"/>
    <property type="project" value="TreeGrafter"/>
</dbReference>
<dbReference type="PANTHER" id="PTHR21206">
    <property type="entry name" value="SLD5 PROTEIN"/>
    <property type="match status" value="1"/>
</dbReference>
<keyword evidence="6" id="KW-0159">Chromosome partition</keyword>
<keyword evidence="7" id="KW-0539">Nucleus</keyword>
<dbReference type="Gene3D" id="3.40.50.720">
    <property type="entry name" value="NAD(P)-binding Rossmann-like Domain"/>
    <property type="match status" value="1"/>
</dbReference>
<evidence type="ECO:0000313" key="11">
    <source>
        <dbReference type="EMBL" id="KAF4469762.1"/>
    </source>
</evidence>
<dbReference type="GO" id="GO:0007059">
    <property type="term" value="P:chromosome segregation"/>
    <property type="evidence" value="ECO:0007669"/>
    <property type="project" value="UniProtKB-KW"/>
</dbReference>
<dbReference type="InterPro" id="IPR021151">
    <property type="entry name" value="GINS_A"/>
</dbReference>
<dbReference type="SUPFAM" id="SSF51735">
    <property type="entry name" value="NAD(P)-binding Rossmann-fold domains"/>
    <property type="match status" value="1"/>
</dbReference>
<evidence type="ECO:0000256" key="1">
    <source>
        <dbReference type="ARBA" id="ARBA00004123"/>
    </source>
</evidence>
<name>A0A8H4LHZ4_9HYPO</name>
<feature type="domain" description="GINS subunit" evidence="9">
    <location>
        <begin position="113"/>
        <end position="190"/>
    </location>
</feature>
<evidence type="ECO:0000259" key="10">
    <source>
        <dbReference type="Pfam" id="PF16922"/>
    </source>
</evidence>
<evidence type="ECO:0000256" key="7">
    <source>
        <dbReference type="ARBA" id="ARBA00023242"/>
    </source>
</evidence>
<organism evidence="11 12">
    <name type="scientific">Fusarium albosuccineum</name>
    <dbReference type="NCBI Taxonomy" id="1237068"/>
    <lineage>
        <taxon>Eukaryota</taxon>
        <taxon>Fungi</taxon>
        <taxon>Dikarya</taxon>
        <taxon>Ascomycota</taxon>
        <taxon>Pezizomycotina</taxon>
        <taxon>Sordariomycetes</taxon>
        <taxon>Hypocreomycetidae</taxon>
        <taxon>Hypocreales</taxon>
        <taxon>Nectriaceae</taxon>
        <taxon>Fusarium</taxon>
        <taxon>Fusarium decemcellulare species complex</taxon>
    </lineage>
</organism>
<evidence type="ECO:0000313" key="12">
    <source>
        <dbReference type="Proteomes" id="UP000554235"/>
    </source>
</evidence>
<dbReference type="AlphaFoldDB" id="A0A8H4LHZ4"/>
<dbReference type="Proteomes" id="UP000554235">
    <property type="component" value="Unassembled WGS sequence"/>
</dbReference>
<dbReference type="InterPro" id="IPR031633">
    <property type="entry name" value="SLD5_C"/>
</dbReference>
<dbReference type="EMBL" id="JAADYS010000435">
    <property type="protein sequence ID" value="KAF4469762.1"/>
    <property type="molecule type" value="Genomic_DNA"/>
</dbReference>
<dbReference type="InterPro" id="IPR036224">
    <property type="entry name" value="GINS_bundle-like_dom_sf"/>
</dbReference>
<dbReference type="GO" id="GO:0006261">
    <property type="term" value="P:DNA-templated DNA replication"/>
    <property type="evidence" value="ECO:0007669"/>
    <property type="project" value="InterPro"/>
</dbReference>
<evidence type="ECO:0000256" key="3">
    <source>
        <dbReference type="ARBA" id="ARBA00011352"/>
    </source>
</evidence>
<dbReference type="InterPro" id="IPR036291">
    <property type="entry name" value="NAD(P)-bd_dom_sf"/>
</dbReference>
<dbReference type="GO" id="GO:0000727">
    <property type="term" value="P:double-strand break repair via break-induced replication"/>
    <property type="evidence" value="ECO:0007669"/>
    <property type="project" value="TreeGrafter"/>
</dbReference>
<reference evidence="11 12" key="1">
    <citation type="submission" date="2020-01" db="EMBL/GenBank/DDBJ databases">
        <title>Identification and distribution of gene clusters putatively required for synthesis of sphingolipid metabolism inhibitors in phylogenetically diverse species of the filamentous fungus Fusarium.</title>
        <authorList>
            <person name="Kim H.-S."/>
            <person name="Busman M."/>
            <person name="Brown D.W."/>
            <person name="Divon H."/>
            <person name="Uhlig S."/>
            <person name="Proctor R.H."/>
        </authorList>
    </citation>
    <scope>NUCLEOTIDE SEQUENCE [LARGE SCALE GENOMIC DNA]</scope>
    <source>
        <strain evidence="11 12">NRRL 20459</strain>
    </source>
</reference>
<protein>
    <recommendedName>
        <fullName evidence="4">DNA replication complex GINS protein SLD5</fullName>
    </recommendedName>
</protein>
<dbReference type="PANTHER" id="PTHR21206:SF0">
    <property type="entry name" value="DNA REPLICATION COMPLEX GINS PROTEIN SLD5"/>
    <property type="match status" value="1"/>
</dbReference>
<dbReference type="OrthoDB" id="338231at2759"/>
<comment type="subcellular location">
    <subcellularLocation>
        <location evidence="1">Nucleus</location>
    </subcellularLocation>
</comment>
<dbReference type="Gene3D" id="3.40.5.60">
    <property type="match status" value="1"/>
</dbReference>
<dbReference type="CDD" id="cd11711">
    <property type="entry name" value="GINS_A_Sld5"/>
    <property type="match status" value="1"/>
</dbReference>
<dbReference type="InterPro" id="IPR008591">
    <property type="entry name" value="GINS_Sld5"/>
</dbReference>
<feature type="domain" description="DNA replication complex GINS protein SLD5 C-terminal" evidence="10">
    <location>
        <begin position="216"/>
        <end position="270"/>
    </location>
</feature>
<dbReference type="CDD" id="cd21692">
    <property type="entry name" value="GINS_B_Sld5"/>
    <property type="match status" value="1"/>
</dbReference>
<comment type="function">
    <text evidence="8">The GINS complex plays an essential role in the initiation of DNA replication. Has a role in chromosome segregation.</text>
</comment>
<comment type="subunit">
    <text evidence="3">Component of the GINS complex which is a heterotetramer of SLD5, PSF1, PSF2 and PSF3.</text>
</comment>
<keyword evidence="12" id="KW-1185">Reference proteome</keyword>
<evidence type="ECO:0000256" key="8">
    <source>
        <dbReference type="ARBA" id="ARBA00025163"/>
    </source>
</evidence>
<dbReference type="SUPFAM" id="SSF158573">
    <property type="entry name" value="GINS helical bundle-like"/>
    <property type="match status" value="1"/>
</dbReference>
<dbReference type="InterPro" id="IPR038749">
    <property type="entry name" value="Sld5_GINS_A"/>
</dbReference>
<dbReference type="Pfam" id="PF05916">
    <property type="entry name" value="Sld5"/>
    <property type="match status" value="1"/>
</dbReference>
<dbReference type="FunFam" id="1.20.58.1030:FF:000006">
    <property type="entry name" value="DNA replication complex GINS protein SLD5"/>
    <property type="match status" value="1"/>
</dbReference>
<dbReference type="Pfam" id="PF00106">
    <property type="entry name" value="adh_short"/>
    <property type="match status" value="1"/>
</dbReference>
<evidence type="ECO:0000256" key="2">
    <source>
        <dbReference type="ARBA" id="ARBA00008187"/>
    </source>
</evidence>
<dbReference type="PRINTS" id="PR00081">
    <property type="entry name" value="GDHRDH"/>
</dbReference>
<comment type="similarity">
    <text evidence="2">Belongs to the GINS4/SLD5 family.</text>
</comment>
<accession>A0A8H4LHZ4</accession>
<dbReference type="Gene3D" id="1.20.58.1030">
    <property type="match status" value="1"/>
</dbReference>
<dbReference type="Pfam" id="PF16922">
    <property type="entry name" value="SLD5_C"/>
    <property type="match status" value="1"/>
</dbReference>
<gene>
    <name evidence="11" type="ORF">FALBO_3348</name>
</gene>
<evidence type="ECO:0000256" key="5">
    <source>
        <dbReference type="ARBA" id="ARBA00022705"/>
    </source>
</evidence>
<comment type="caution">
    <text evidence="11">The sequence shown here is derived from an EMBL/GenBank/DDBJ whole genome shotgun (WGS) entry which is preliminary data.</text>
</comment>
<sequence>MSPAPTEPVPPNDPHQSLYFSGHLTAKHHNSEPTHPSFYFIIPTHTTRNMDIDDILRQVDPVSHGLPTETRDLQALTRLWVAERSAPELLEWPVDGLFERVNARIKSQIERVEDMTGDMDPKTNFALIVIQTELERYKFLVRSYLRARIAKIDKHTLHYLSSQELRDKLSPTEVAYATRHQALLHNHYLSSFLASFPQQLQNLNDTAGNISMIDSPDLDAAVFIRMLRDRDVHGKGTDADVTLPAENGDILILRWSSAKHLVDLGDAELVKSATISSQQSIMPSNINITTETTVVLVTGANQGIGFEVVKKLATEHPDYHVILSGRRPDAVKEATKTLQSQGLNISSLVLDITSDESISAATKSIEETYGRLDVLINNSAISGLSIDASPRARMQAVLDTNVIGTSLVTDALIPLLERSKKTRRVIFVSSDLGSLTLKSNPEYPFYKADFGIYTYSKSALNMLALHYAARYGDDPQWKFNIVCPGHFCNTTLNGFKGTDEPSLGAVSICQGAAVGADAKTGTWTNEKGIIPW</sequence>
<dbReference type="InterPro" id="IPR002347">
    <property type="entry name" value="SDR_fam"/>
</dbReference>
<evidence type="ECO:0000259" key="9">
    <source>
        <dbReference type="Pfam" id="PF05916"/>
    </source>
</evidence>
<evidence type="ECO:0000256" key="4">
    <source>
        <dbReference type="ARBA" id="ARBA00014804"/>
    </source>
</evidence>
<proteinExistence type="inferred from homology"/>